<protein>
    <submittedName>
        <fullName evidence="2">Uncharacterized protein</fullName>
    </submittedName>
</protein>
<name>A0A930V880_9ACTN</name>
<gene>
    <name evidence="2" type="ORF">ISU07_06135</name>
</gene>
<feature type="transmembrane region" description="Helical" evidence="1">
    <location>
        <begin position="139"/>
        <end position="160"/>
    </location>
</feature>
<sequence length="228" mass="22919">MVHELEKGVQVVPTIRGQSRRGLSGETGFEQTAPTPGLYVERRPVIDAAAPEPWGMVDSHVLLVSTGAGGLTGSRALGKNASHRDTNIAVTLSTPSSSGTPVQTVALGSGSGTVVGSSVCAASAGVHAVLVVPHSHESVGLAVAFAASAAAMAMSAVALALDAGPNVTTMIALLLVGVAVAYALSRTTGIPGLTVHPEPLDAFGTVVSCVELMAAWALVRPATRRSRS</sequence>
<reference evidence="2" key="1">
    <citation type="submission" date="2020-11" db="EMBL/GenBank/DDBJ databases">
        <title>Nocardioides sp. nov., isolated from Soil of Cynanchum wilfordii Hemsley rhizosphere.</title>
        <authorList>
            <person name="Lee J.-S."/>
            <person name="Suh M.K."/>
            <person name="Kim J.-S."/>
        </authorList>
    </citation>
    <scope>NUCLEOTIDE SEQUENCE</scope>
    <source>
        <strain evidence="2">KCTC 19275</strain>
    </source>
</reference>
<keyword evidence="1" id="KW-1133">Transmembrane helix</keyword>
<dbReference type="AlphaFoldDB" id="A0A930V880"/>
<keyword evidence="1" id="KW-0812">Transmembrane</keyword>
<dbReference type="EMBL" id="JADKPN010000002">
    <property type="protein sequence ID" value="MBF4762699.1"/>
    <property type="molecule type" value="Genomic_DNA"/>
</dbReference>
<proteinExistence type="predicted"/>
<keyword evidence="3" id="KW-1185">Reference proteome</keyword>
<keyword evidence="1" id="KW-0472">Membrane</keyword>
<feature type="transmembrane region" description="Helical" evidence="1">
    <location>
        <begin position="167"/>
        <end position="185"/>
    </location>
</feature>
<dbReference type="Proteomes" id="UP000640489">
    <property type="component" value="Unassembled WGS sequence"/>
</dbReference>
<feature type="transmembrane region" description="Helical" evidence="1">
    <location>
        <begin position="200"/>
        <end position="219"/>
    </location>
</feature>
<evidence type="ECO:0000313" key="2">
    <source>
        <dbReference type="EMBL" id="MBF4762699.1"/>
    </source>
</evidence>
<accession>A0A930V880</accession>
<organism evidence="2 3">
    <name type="scientific">Nocardioides islandensis</name>
    <dbReference type="NCBI Taxonomy" id="433663"/>
    <lineage>
        <taxon>Bacteria</taxon>
        <taxon>Bacillati</taxon>
        <taxon>Actinomycetota</taxon>
        <taxon>Actinomycetes</taxon>
        <taxon>Propionibacteriales</taxon>
        <taxon>Nocardioidaceae</taxon>
        <taxon>Nocardioides</taxon>
    </lineage>
</organism>
<evidence type="ECO:0000313" key="3">
    <source>
        <dbReference type="Proteomes" id="UP000640489"/>
    </source>
</evidence>
<evidence type="ECO:0000256" key="1">
    <source>
        <dbReference type="SAM" id="Phobius"/>
    </source>
</evidence>
<dbReference type="RefSeq" id="WP_194705897.1">
    <property type="nucleotide sequence ID" value="NZ_JADKPN010000002.1"/>
</dbReference>
<comment type="caution">
    <text evidence="2">The sequence shown here is derived from an EMBL/GenBank/DDBJ whole genome shotgun (WGS) entry which is preliminary data.</text>
</comment>